<proteinExistence type="predicted"/>
<comment type="caution">
    <text evidence="1">The sequence shown here is derived from an EMBL/GenBank/DDBJ whole genome shotgun (WGS) entry which is preliminary data.</text>
</comment>
<name>A0ABQ5KEA5_9EUKA</name>
<evidence type="ECO:0008006" key="3">
    <source>
        <dbReference type="Google" id="ProtNLM"/>
    </source>
</evidence>
<evidence type="ECO:0000313" key="1">
    <source>
        <dbReference type="EMBL" id="GKT30859.1"/>
    </source>
</evidence>
<organism evidence="1 2">
    <name type="scientific">Aduncisulcus paluster</name>
    <dbReference type="NCBI Taxonomy" id="2918883"/>
    <lineage>
        <taxon>Eukaryota</taxon>
        <taxon>Metamonada</taxon>
        <taxon>Carpediemonas-like organisms</taxon>
        <taxon>Aduncisulcus</taxon>
    </lineage>
</organism>
<keyword evidence="2" id="KW-1185">Reference proteome</keyword>
<dbReference type="Gene3D" id="2.180.10.10">
    <property type="entry name" value="RHS repeat-associated core"/>
    <property type="match status" value="1"/>
</dbReference>
<accession>A0ABQ5KEA5</accession>
<gene>
    <name evidence="1" type="ORF">ADUPG1_001731</name>
</gene>
<dbReference type="Proteomes" id="UP001057375">
    <property type="component" value="Unassembled WGS sequence"/>
</dbReference>
<reference evidence="1" key="1">
    <citation type="submission" date="2022-03" db="EMBL/GenBank/DDBJ databases">
        <title>Draft genome sequence of Aduncisulcus paluster, a free-living microaerophilic Fornicata.</title>
        <authorList>
            <person name="Yuyama I."/>
            <person name="Kume K."/>
            <person name="Tamura T."/>
            <person name="Inagaki Y."/>
            <person name="Hashimoto T."/>
        </authorList>
    </citation>
    <scope>NUCLEOTIDE SEQUENCE</scope>
    <source>
        <strain evidence="1">NY0171</strain>
    </source>
</reference>
<sequence length="184" mass="20411">MQRDPKGYVDGMNLYAYVMNNPLRYLDPMGTTHTTMTQAQMQYSQNISSEREAMWNEVSDNISSTVDTISTRIEQNNAQMGRVMNGAGNIYDKVSSDIPIALQGGINGYRDVRDNAPTIPRYMLNIAMTGTELALTSGLSGTASMTYDIISGTSFDTTPTSMTGWLSKFTKEVYEEKSYISSEL</sequence>
<evidence type="ECO:0000313" key="2">
    <source>
        <dbReference type="Proteomes" id="UP001057375"/>
    </source>
</evidence>
<protein>
    <recommendedName>
        <fullName evidence="3">RHS repeat-associated core domain-containing protein</fullName>
    </recommendedName>
</protein>
<dbReference type="EMBL" id="BQXS01001625">
    <property type="protein sequence ID" value="GKT30859.1"/>
    <property type="molecule type" value="Genomic_DNA"/>
</dbReference>